<reference evidence="2 3" key="1">
    <citation type="submission" date="2019-04" db="EMBL/GenBank/DDBJ databases">
        <title>An improved genome assembly and genetic linkage map for asparagus bean, Vigna unguiculata ssp. sesquipedialis.</title>
        <authorList>
            <person name="Xia Q."/>
            <person name="Zhang R."/>
            <person name="Dong Y."/>
        </authorList>
    </citation>
    <scope>NUCLEOTIDE SEQUENCE [LARGE SCALE GENOMIC DNA]</scope>
    <source>
        <tissue evidence="2">Leaf</tissue>
    </source>
</reference>
<evidence type="ECO:0000313" key="3">
    <source>
        <dbReference type="Proteomes" id="UP000501690"/>
    </source>
</evidence>
<dbReference type="AlphaFoldDB" id="A0A4D6LD59"/>
<evidence type="ECO:0000313" key="2">
    <source>
        <dbReference type="EMBL" id="QCD86458.1"/>
    </source>
</evidence>
<accession>A0A4D6LD59</accession>
<sequence>MHNHLSHALNIINKLKEVVTIQDQRKQPNIALPLPSSSLKLKGLAQARGSRSGKPSSPRRGPEKGNIGAVTHSRLGETSSPERDVLSLKTGARRLSDSSRRQDGRVTAGLA</sequence>
<evidence type="ECO:0000256" key="1">
    <source>
        <dbReference type="SAM" id="MobiDB-lite"/>
    </source>
</evidence>
<protein>
    <submittedName>
        <fullName evidence="2">Uncharacterized protein</fullName>
    </submittedName>
</protein>
<feature type="compositionally biased region" description="Low complexity" evidence="1">
    <location>
        <begin position="32"/>
        <end position="59"/>
    </location>
</feature>
<feature type="region of interest" description="Disordered" evidence="1">
    <location>
        <begin position="30"/>
        <end position="111"/>
    </location>
</feature>
<keyword evidence="3" id="KW-1185">Reference proteome</keyword>
<dbReference type="EMBL" id="CP039347">
    <property type="protein sequence ID" value="QCD86458.1"/>
    <property type="molecule type" value="Genomic_DNA"/>
</dbReference>
<proteinExistence type="predicted"/>
<organism evidence="2 3">
    <name type="scientific">Vigna unguiculata</name>
    <name type="common">Cowpea</name>
    <dbReference type="NCBI Taxonomy" id="3917"/>
    <lineage>
        <taxon>Eukaryota</taxon>
        <taxon>Viridiplantae</taxon>
        <taxon>Streptophyta</taxon>
        <taxon>Embryophyta</taxon>
        <taxon>Tracheophyta</taxon>
        <taxon>Spermatophyta</taxon>
        <taxon>Magnoliopsida</taxon>
        <taxon>eudicotyledons</taxon>
        <taxon>Gunneridae</taxon>
        <taxon>Pentapetalae</taxon>
        <taxon>rosids</taxon>
        <taxon>fabids</taxon>
        <taxon>Fabales</taxon>
        <taxon>Fabaceae</taxon>
        <taxon>Papilionoideae</taxon>
        <taxon>50 kb inversion clade</taxon>
        <taxon>NPAAA clade</taxon>
        <taxon>indigoferoid/millettioid clade</taxon>
        <taxon>Phaseoleae</taxon>
        <taxon>Vigna</taxon>
    </lineage>
</organism>
<feature type="compositionally biased region" description="Basic and acidic residues" evidence="1">
    <location>
        <begin position="94"/>
        <end position="104"/>
    </location>
</feature>
<gene>
    <name evidence="2" type="ORF">DEO72_LG3g981</name>
</gene>
<name>A0A4D6LD59_VIGUN</name>
<dbReference type="Proteomes" id="UP000501690">
    <property type="component" value="Linkage Group LG3"/>
</dbReference>